<dbReference type="GeneID" id="65130467"/>
<organism evidence="2 3">
    <name type="scientific">uncultured phage cr271_1</name>
    <dbReference type="NCBI Taxonomy" id="2772078"/>
    <lineage>
        <taxon>Viruses</taxon>
        <taxon>Duplodnaviria</taxon>
        <taxon>Heunggongvirae</taxon>
        <taxon>Uroviricota</taxon>
        <taxon>Caudoviricetes</taxon>
        <taxon>Crassvirales</taxon>
        <taxon>Intestiviridae</taxon>
        <taxon>Obtuvirinae</taxon>
        <taxon>Hacihdavirus</taxon>
        <taxon>Hacihdavirus animalis</taxon>
    </lineage>
</organism>
<accession>A0A7M1S0Z5</accession>
<reference evidence="2 3" key="1">
    <citation type="submission" date="2020-07" db="EMBL/GenBank/DDBJ databases">
        <title>Taxonomic proposal: Crassvirales, a new order of highly abundant and diverse bacterial viruses.</title>
        <authorList>
            <person name="Shkoporov A.N."/>
            <person name="Stockdale S.R."/>
            <person name="Guerin E."/>
            <person name="Ross R.P."/>
            <person name="Hill C."/>
        </authorList>
    </citation>
    <scope>NUCLEOTIDE SEQUENCE [LARGE SCALE GENOMIC DNA]</scope>
</reference>
<feature type="transmembrane region" description="Helical" evidence="1">
    <location>
        <begin position="44"/>
        <end position="63"/>
    </location>
</feature>
<proteinExistence type="predicted"/>
<sequence length="123" mass="14686">MVEKSVNKNQMKLFVLVSKVLPMILALCHLLNCIFGYFNWNNVILGYISGISILTIVYLYFISYLIKLCEYHRMFLHYCVIIDIINIYDYYIGIPITNIQLMFLYIIISIIIMFIILYLKFFK</sequence>
<keyword evidence="1" id="KW-1133">Transmembrane helix</keyword>
<feature type="transmembrane region" description="Helical" evidence="1">
    <location>
        <begin position="75"/>
        <end position="93"/>
    </location>
</feature>
<keyword evidence="1" id="KW-0812">Transmembrane</keyword>
<feature type="transmembrane region" description="Helical" evidence="1">
    <location>
        <begin position="20"/>
        <end position="38"/>
    </location>
</feature>
<dbReference type="Proteomes" id="UP000593898">
    <property type="component" value="Segment"/>
</dbReference>
<dbReference type="EMBL" id="MT774394">
    <property type="protein sequence ID" value="QOR59851.1"/>
    <property type="molecule type" value="Genomic_DNA"/>
</dbReference>
<protein>
    <submittedName>
        <fullName evidence="2">Uncharacterized protein</fullName>
    </submittedName>
</protein>
<evidence type="ECO:0000313" key="3">
    <source>
        <dbReference type="Proteomes" id="UP000593898"/>
    </source>
</evidence>
<evidence type="ECO:0000256" key="1">
    <source>
        <dbReference type="SAM" id="Phobius"/>
    </source>
</evidence>
<keyword evidence="1" id="KW-0472">Membrane</keyword>
<feature type="transmembrane region" description="Helical" evidence="1">
    <location>
        <begin position="99"/>
        <end position="119"/>
    </location>
</feature>
<name>A0A7M1S0Z5_9CAUD</name>
<keyword evidence="3" id="KW-1185">Reference proteome</keyword>
<evidence type="ECO:0000313" key="2">
    <source>
        <dbReference type="EMBL" id="QOR59851.1"/>
    </source>
</evidence>
<dbReference type="KEGG" id="vg:65130467"/>
<dbReference type="RefSeq" id="YP_010112009.1">
    <property type="nucleotide sequence ID" value="NC_055887.1"/>
</dbReference>